<feature type="region of interest" description="Disordered" evidence="1">
    <location>
        <begin position="1"/>
        <end position="63"/>
    </location>
</feature>
<evidence type="ECO:0000256" key="1">
    <source>
        <dbReference type="SAM" id="MobiDB-lite"/>
    </source>
</evidence>
<dbReference type="AlphaFoldDB" id="A0A0R2EHN2"/>
<dbReference type="OrthoDB" id="2293175at2"/>
<feature type="compositionally biased region" description="Basic residues" evidence="1">
    <location>
        <begin position="50"/>
        <end position="63"/>
    </location>
</feature>
<evidence type="ECO:0000313" key="3">
    <source>
        <dbReference type="Proteomes" id="UP000051442"/>
    </source>
</evidence>
<sequence>MPDSDKKLTDETPEKKPLNISDLAMNPMRVGMDRWADDKKRRGLTDDAKPKKRHWWSRKQPKE</sequence>
<accession>A0A0R2EHN2</accession>
<feature type="compositionally biased region" description="Basic and acidic residues" evidence="1">
    <location>
        <begin position="31"/>
        <end position="49"/>
    </location>
</feature>
<comment type="caution">
    <text evidence="2">The sequence shown here is derived from an EMBL/GenBank/DDBJ whole genome shotgun (WGS) entry which is preliminary data.</text>
</comment>
<dbReference type="Proteomes" id="UP000051442">
    <property type="component" value="Unassembled WGS sequence"/>
</dbReference>
<feature type="compositionally biased region" description="Basic and acidic residues" evidence="1">
    <location>
        <begin position="1"/>
        <end position="17"/>
    </location>
</feature>
<dbReference type="RefSeq" id="WP_057152439.1">
    <property type="nucleotide sequence ID" value="NZ_AYZM01000178.1"/>
</dbReference>
<name>A0A0R2EHN2_9LACO</name>
<dbReference type="EMBL" id="AYZM01000178">
    <property type="protein sequence ID" value="KRN15521.1"/>
    <property type="molecule type" value="Genomic_DNA"/>
</dbReference>
<proteinExistence type="predicted"/>
<reference evidence="2 3" key="1">
    <citation type="journal article" date="2015" name="Genome Announc.">
        <title>Expanding the biotechnology potential of lactobacilli through comparative genomics of 213 strains and associated genera.</title>
        <authorList>
            <person name="Sun Z."/>
            <person name="Harris H.M."/>
            <person name="McCann A."/>
            <person name="Guo C."/>
            <person name="Argimon S."/>
            <person name="Zhang W."/>
            <person name="Yang X."/>
            <person name="Jeffery I.B."/>
            <person name="Cooney J.C."/>
            <person name="Kagawa T.F."/>
            <person name="Liu W."/>
            <person name="Song Y."/>
            <person name="Salvetti E."/>
            <person name="Wrobel A."/>
            <person name="Rasinkangas P."/>
            <person name="Parkhill J."/>
            <person name="Rea M.C."/>
            <person name="O'Sullivan O."/>
            <person name="Ritari J."/>
            <person name="Douillard F.P."/>
            <person name="Paul Ross R."/>
            <person name="Yang R."/>
            <person name="Briner A.E."/>
            <person name="Felis G.E."/>
            <person name="de Vos W.M."/>
            <person name="Barrangou R."/>
            <person name="Klaenhammer T.R."/>
            <person name="Caufield P.W."/>
            <person name="Cui Y."/>
            <person name="Zhang H."/>
            <person name="O'Toole P.W."/>
        </authorList>
    </citation>
    <scope>NUCLEOTIDE SEQUENCE [LARGE SCALE GENOMIC DNA]</scope>
    <source>
        <strain evidence="2 3">DSM 23365</strain>
    </source>
</reference>
<keyword evidence="3" id="KW-1185">Reference proteome</keyword>
<gene>
    <name evidence="2" type="ORF">FD14_GL002862</name>
</gene>
<organism evidence="2 3">
    <name type="scientific">Secundilactobacillus similis DSM 23365 = JCM 2765</name>
    <dbReference type="NCBI Taxonomy" id="1423804"/>
    <lineage>
        <taxon>Bacteria</taxon>
        <taxon>Bacillati</taxon>
        <taxon>Bacillota</taxon>
        <taxon>Bacilli</taxon>
        <taxon>Lactobacillales</taxon>
        <taxon>Lactobacillaceae</taxon>
        <taxon>Secundilactobacillus</taxon>
    </lineage>
</organism>
<evidence type="ECO:0000313" key="2">
    <source>
        <dbReference type="EMBL" id="KRN15521.1"/>
    </source>
</evidence>
<dbReference type="PATRIC" id="fig|1423804.4.peg.3083"/>
<protein>
    <submittedName>
        <fullName evidence="2">Uncharacterized protein</fullName>
    </submittedName>
</protein>